<dbReference type="GO" id="GO:0003697">
    <property type="term" value="F:single-stranded DNA binding"/>
    <property type="evidence" value="ECO:0007669"/>
    <property type="project" value="InterPro"/>
</dbReference>
<keyword evidence="1" id="KW-0238">DNA-binding</keyword>
<dbReference type="HAMAP" id="MF_00984">
    <property type="entry name" value="SSB"/>
    <property type="match status" value="1"/>
</dbReference>
<dbReference type="CDD" id="cd04496">
    <property type="entry name" value="SSB_OBF"/>
    <property type="match status" value="1"/>
</dbReference>
<dbReference type="SUPFAM" id="SSF50249">
    <property type="entry name" value="Nucleic acid-binding proteins"/>
    <property type="match status" value="1"/>
</dbReference>
<gene>
    <name evidence="3" type="ORF">METZ01_LOCUS223278</name>
</gene>
<dbReference type="PANTHER" id="PTHR10302:SF27">
    <property type="entry name" value="SINGLE-STRANDED DNA-BINDING PROTEIN"/>
    <property type="match status" value="1"/>
</dbReference>
<dbReference type="AlphaFoldDB" id="A0A382G754"/>
<dbReference type="Pfam" id="PF00436">
    <property type="entry name" value="SSB"/>
    <property type="match status" value="1"/>
</dbReference>
<dbReference type="PROSITE" id="PS50935">
    <property type="entry name" value="SSB"/>
    <property type="match status" value="1"/>
</dbReference>
<dbReference type="EMBL" id="UINC01053652">
    <property type="protein sequence ID" value="SVB70424.1"/>
    <property type="molecule type" value="Genomic_DNA"/>
</dbReference>
<reference evidence="3" key="1">
    <citation type="submission" date="2018-05" db="EMBL/GenBank/DDBJ databases">
        <authorList>
            <person name="Lanie J.A."/>
            <person name="Ng W.-L."/>
            <person name="Kazmierczak K.M."/>
            <person name="Andrzejewski T.M."/>
            <person name="Davidsen T.M."/>
            <person name="Wayne K.J."/>
            <person name="Tettelin H."/>
            <person name="Glass J.I."/>
            <person name="Rusch D."/>
            <person name="Podicherti R."/>
            <person name="Tsui H.-C.T."/>
            <person name="Winkler M.E."/>
        </authorList>
    </citation>
    <scope>NUCLEOTIDE SEQUENCE</scope>
</reference>
<dbReference type="GO" id="GO:0009295">
    <property type="term" value="C:nucleoid"/>
    <property type="evidence" value="ECO:0007669"/>
    <property type="project" value="TreeGrafter"/>
</dbReference>
<dbReference type="InterPro" id="IPR012340">
    <property type="entry name" value="NA-bd_OB-fold"/>
</dbReference>
<name>A0A382G754_9ZZZZ</name>
<dbReference type="PANTHER" id="PTHR10302">
    <property type="entry name" value="SINGLE-STRANDED DNA-BINDING PROTEIN"/>
    <property type="match status" value="1"/>
</dbReference>
<dbReference type="Gene3D" id="2.40.50.140">
    <property type="entry name" value="Nucleic acid-binding proteins"/>
    <property type="match status" value="1"/>
</dbReference>
<evidence type="ECO:0000256" key="2">
    <source>
        <dbReference type="SAM" id="MobiDB-lite"/>
    </source>
</evidence>
<protein>
    <recommendedName>
        <fullName evidence="4">Single-stranded DNA-binding protein</fullName>
    </recommendedName>
</protein>
<dbReference type="GO" id="GO:0006260">
    <property type="term" value="P:DNA replication"/>
    <property type="evidence" value="ECO:0007669"/>
    <property type="project" value="InterPro"/>
</dbReference>
<dbReference type="NCBIfam" id="TIGR00621">
    <property type="entry name" value="ssb"/>
    <property type="match status" value="1"/>
</dbReference>
<feature type="region of interest" description="Disordered" evidence="2">
    <location>
        <begin position="112"/>
        <end position="139"/>
    </location>
</feature>
<accession>A0A382G754</accession>
<evidence type="ECO:0000256" key="1">
    <source>
        <dbReference type="ARBA" id="ARBA00023125"/>
    </source>
</evidence>
<sequence>MVNFNKIMVIGNLGRDPEMRYTAQGLPVTSFSLATNRVFTDPAGERQTETEWFTIITWRQLAELCNQYLSKGRRAFVEGRLHSRTWEGNDGKPHFVNEITADRVLFLDRADRDTEGWSTPEDAPPASAGTPAEPDDLPF</sequence>
<evidence type="ECO:0008006" key="4">
    <source>
        <dbReference type="Google" id="ProtNLM"/>
    </source>
</evidence>
<dbReference type="InterPro" id="IPR011344">
    <property type="entry name" value="ssDNA-bd"/>
</dbReference>
<proteinExistence type="inferred from homology"/>
<organism evidence="3">
    <name type="scientific">marine metagenome</name>
    <dbReference type="NCBI Taxonomy" id="408172"/>
    <lineage>
        <taxon>unclassified sequences</taxon>
        <taxon>metagenomes</taxon>
        <taxon>ecological metagenomes</taxon>
    </lineage>
</organism>
<evidence type="ECO:0000313" key="3">
    <source>
        <dbReference type="EMBL" id="SVB70424.1"/>
    </source>
</evidence>
<dbReference type="InterPro" id="IPR000424">
    <property type="entry name" value="Primosome_PriB/ssb"/>
</dbReference>